<evidence type="ECO:0000313" key="5">
    <source>
        <dbReference type="EMBL" id="MBM3273858.1"/>
    </source>
</evidence>
<reference evidence="5 6" key="1">
    <citation type="submission" date="2019-03" db="EMBL/GenBank/DDBJ databases">
        <title>Lake Tanganyika Metagenome-Assembled Genomes (MAGs).</title>
        <authorList>
            <person name="Tran P."/>
        </authorList>
    </citation>
    <scope>NUCLEOTIDE SEQUENCE [LARGE SCALE GENOMIC DNA]</scope>
    <source>
        <strain evidence="5">K_DeepCast_65m_m2_236</strain>
    </source>
</reference>
<evidence type="ECO:0000256" key="1">
    <source>
        <dbReference type="ARBA" id="ARBA00022801"/>
    </source>
</evidence>
<dbReference type="GO" id="GO:0016791">
    <property type="term" value="F:phosphatase activity"/>
    <property type="evidence" value="ECO:0007669"/>
    <property type="project" value="TreeGrafter"/>
</dbReference>
<organism evidence="5 6">
    <name type="scientific">Candidatus Tanganyikabacteria bacterium</name>
    <dbReference type="NCBI Taxonomy" id="2961651"/>
    <lineage>
        <taxon>Bacteria</taxon>
        <taxon>Bacillati</taxon>
        <taxon>Candidatus Sericytochromatia</taxon>
        <taxon>Candidatus Tanganyikabacteria</taxon>
    </lineage>
</organism>
<gene>
    <name evidence="5" type="ORF">FJZ00_01800</name>
</gene>
<dbReference type="Gene3D" id="3.60.40.10">
    <property type="entry name" value="PPM-type phosphatase domain"/>
    <property type="match status" value="1"/>
</dbReference>
<feature type="domain" description="PPM-type phosphatase" evidence="4">
    <location>
        <begin position="252"/>
        <end position="473"/>
    </location>
</feature>
<dbReference type="EMBL" id="VGJX01000064">
    <property type="protein sequence ID" value="MBM3273858.1"/>
    <property type="molecule type" value="Genomic_DNA"/>
</dbReference>
<protein>
    <submittedName>
        <fullName evidence="5">SpoIIE family protein phosphatase</fullName>
    </submittedName>
</protein>
<evidence type="ECO:0000313" key="6">
    <source>
        <dbReference type="Proteomes" id="UP000703893"/>
    </source>
</evidence>
<proteinExistence type="predicted"/>
<dbReference type="InterPro" id="IPR001932">
    <property type="entry name" value="PPM-type_phosphatase-like_dom"/>
</dbReference>
<dbReference type="Pfam" id="PF07228">
    <property type="entry name" value="SpoIIE"/>
    <property type="match status" value="1"/>
</dbReference>
<keyword evidence="1" id="KW-0378">Hydrolase</keyword>
<dbReference type="Proteomes" id="UP000703893">
    <property type="component" value="Unassembled WGS sequence"/>
</dbReference>
<keyword evidence="3" id="KW-0472">Membrane</keyword>
<dbReference type="InterPro" id="IPR052016">
    <property type="entry name" value="Bact_Sigma-Reg"/>
</dbReference>
<dbReference type="AlphaFoldDB" id="A0A938BM25"/>
<keyword evidence="3" id="KW-1133">Transmembrane helix</keyword>
<dbReference type="PANTHER" id="PTHR43156:SF2">
    <property type="entry name" value="STAGE II SPORULATION PROTEIN E"/>
    <property type="match status" value="1"/>
</dbReference>
<evidence type="ECO:0000256" key="3">
    <source>
        <dbReference type="SAM" id="Phobius"/>
    </source>
</evidence>
<dbReference type="SUPFAM" id="SSF81606">
    <property type="entry name" value="PP2C-like"/>
    <property type="match status" value="1"/>
</dbReference>
<name>A0A938BM25_9BACT</name>
<evidence type="ECO:0000256" key="2">
    <source>
        <dbReference type="SAM" id="MobiDB-lite"/>
    </source>
</evidence>
<dbReference type="PANTHER" id="PTHR43156">
    <property type="entry name" value="STAGE II SPORULATION PROTEIN E-RELATED"/>
    <property type="match status" value="1"/>
</dbReference>
<comment type="caution">
    <text evidence="5">The sequence shown here is derived from an EMBL/GenBank/DDBJ whole genome shotgun (WGS) entry which is preliminary data.</text>
</comment>
<feature type="transmembrane region" description="Helical" evidence="3">
    <location>
        <begin position="187"/>
        <end position="209"/>
    </location>
</feature>
<dbReference type="InterPro" id="IPR036457">
    <property type="entry name" value="PPM-type-like_dom_sf"/>
</dbReference>
<keyword evidence="3" id="KW-0812">Transmembrane</keyword>
<evidence type="ECO:0000259" key="4">
    <source>
        <dbReference type="SMART" id="SM00331"/>
    </source>
</evidence>
<feature type="region of interest" description="Disordered" evidence="2">
    <location>
        <begin position="83"/>
        <end position="102"/>
    </location>
</feature>
<feature type="non-terminal residue" evidence="5">
    <location>
        <position position="1"/>
    </location>
</feature>
<accession>A0A938BM25</accession>
<sequence>EDGGAVVFAYLADRARADTDRAKEDVQRTMDELGTSISRFVIGRLQDDRDAIRQQATALSRSAIGDLQETSRALGARTRTLMSREAEKVSKGAAGQMARKSRDIADQSAREMKTQSRAIAATALGTMRRIGAEHARQAQAEMRSQAGRAVSETVDALPRAARKAGLDAVNRMAGESRGLADQARNRLWLIGAALLAVEVGLAIVASLVLSGRIAAPILSAQRKAQEDKERLTREMEIASRIQACLFPPVPEVRPFDVAARTLPAEEVGGDFVDLLAEAGDGAFWVGIGDVTGHGLTPGLIMMMAQSTFNALARSPGMTPKSLYDGMNRVLYQNIKSRLRTVDHMTLSVLRHDGGGAFVHCGAHLPLLIFRAAAGRVERVATDGPWIGLVPECQPFTAETRFELAEDDVLLLYTDGLIEVQNAARVQWDMERLCEAFRAHAGRSSAEILDGILAESLRWAHRVQDDISLVVLKRTPVPAPA</sequence>
<dbReference type="SMART" id="SM00331">
    <property type="entry name" value="PP2C_SIG"/>
    <property type="match status" value="1"/>
</dbReference>